<accession>A0AAV9MRC4</accession>
<evidence type="ECO:0000256" key="4">
    <source>
        <dbReference type="ARBA" id="ARBA00022801"/>
    </source>
</evidence>
<keyword evidence="3" id="KW-0479">Metal-binding</keyword>
<dbReference type="PANTHER" id="PTHR13204:SF1">
    <property type="entry name" value="ESTER HYDROLASE C11ORF54"/>
    <property type="match status" value="1"/>
</dbReference>
<dbReference type="GO" id="GO:0008270">
    <property type="term" value="F:zinc ion binding"/>
    <property type="evidence" value="ECO:0007669"/>
    <property type="project" value="TreeGrafter"/>
</dbReference>
<dbReference type="PANTHER" id="PTHR13204">
    <property type="entry name" value="PTD012 PROTEIN"/>
    <property type="match status" value="1"/>
</dbReference>
<dbReference type="AlphaFoldDB" id="A0AAV9MRC4"/>
<dbReference type="GO" id="GO:0005634">
    <property type="term" value="C:nucleus"/>
    <property type="evidence" value="ECO:0007669"/>
    <property type="project" value="UniProtKB-SubCell"/>
</dbReference>
<organism evidence="8 9">
    <name type="scientific">Exophiala bonariae</name>
    <dbReference type="NCBI Taxonomy" id="1690606"/>
    <lineage>
        <taxon>Eukaryota</taxon>
        <taxon>Fungi</taxon>
        <taxon>Dikarya</taxon>
        <taxon>Ascomycota</taxon>
        <taxon>Pezizomycotina</taxon>
        <taxon>Eurotiomycetes</taxon>
        <taxon>Chaetothyriomycetidae</taxon>
        <taxon>Chaetothyriales</taxon>
        <taxon>Herpotrichiellaceae</taxon>
        <taxon>Exophiala</taxon>
    </lineage>
</organism>
<comment type="subcellular location">
    <subcellularLocation>
        <location evidence="1">Nucleus</location>
    </subcellularLocation>
</comment>
<proteinExistence type="predicted"/>
<keyword evidence="6" id="KW-0539">Nucleus</keyword>
<evidence type="ECO:0000256" key="5">
    <source>
        <dbReference type="ARBA" id="ARBA00022833"/>
    </source>
</evidence>
<reference evidence="8 9" key="1">
    <citation type="submission" date="2023-08" db="EMBL/GenBank/DDBJ databases">
        <title>Black Yeasts Isolated from many extreme environments.</title>
        <authorList>
            <person name="Coleine C."/>
            <person name="Stajich J.E."/>
            <person name="Selbmann L."/>
        </authorList>
    </citation>
    <scope>NUCLEOTIDE SEQUENCE [LARGE SCALE GENOMIC DNA]</scope>
    <source>
        <strain evidence="8 9">CCFEE 5792</strain>
    </source>
</reference>
<keyword evidence="5" id="KW-0862">Zinc</keyword>
<dbReference type="SUPFAM" id="SSF117856">
    <property type="entry name" value="AF0104/ALDC/Ptd012-like"/>
    <property type="match status" value="1"/>
</dbReference>
<dbReference type="GO" id="GO:0016788">
    <property type="term" value="F:hydrolase activity, acting on ester bonds"/>
    <property type="evidence" value="ECO:0007669"/>
    <property type="project" value="TreeGrafter"/>
</dbReference>
<dbReference type="RefSeq" id="XP_064699808.1">
    <property type="nucleotide sequence ID" value="XM_064855532.1"/>
</dbReference>
<dbReference type="GeneID" id="89980154"/>
<protein>
    <recommendedName>
        <fullName evidence="7">DUF1907 domain-containing protein</fullName>
    </recommendedName>
</protein>
<dbReference type="SMART" id="SM01168">
    <property type="entry name" value="DUF1907"/>
    <property type="match status" value="1"/>
</dbReference>
<dbReference type="InterPro" id="IPR015021">
    <property type="entry name" value="C11orf54_DUF1907"/>
</dbReference>
<evidence type="ECO:0000256" key="1">
    <source>
        <dbReference type="ARBA" id="ARBA00004123"/>
    </source>
</evidence>
<feature type="domain" description="DUF1907" evidence="7">
    <location>
        <begin position="19"/>
        <end position="309"/>
    </location>
</feature>
<keyword evidence="4" id="KW-0378">Hydrolase</keyword>
<comment type="caution">
    <text evidence="8">The sequence shown here is derived from an EMBL/GenBank/DDBJ whole genome shotgun (WGS) entry which is preliminary data.</text>
</comment>
<evidence type="ECO:0000256" key="3">
    <source>
        <dbReference type="ARBA" id="ARBA00022723"/>
    </source>
</evidence>
<evidence type="ECO:0000256" key="2">
    <source>
        <dbReference type="ARBA" id="ARBA00011245"/>
    </source>
</evidence>
<comment type="subunit">
    <text evidence="2">Monomer.</text>
</comment>
<evidence type="ECO:0000259" key="7">
    <source>
        <dbReference type="SMART" id="SM01168"/>
    </source>
</evidence>
<dbReference type="EMBL" id="JAVRRD010000068">
    <property type="protein sequence ID" value="KAK5042917.1"/>
    <property type="molecule type" value="Genomic_DNA"/>
</dbReference>
<sequence length="326" mass="36117">MKAEKFELSPPTLRELTAALKAPLAANFEHSNVEVVQCPDLRRAPFHLAMQGLSGNEKAADVGGQPNLFPTPIKESIWSLTDIAKAMEMSPEKGSLLGAGAGPFHQVGQNCELTPNISWQQSFENVHNGSYVAKIDPEVMDVRVIPSPSLNCALMINLFGSAGEPGEVIKVTARKRIGKQNSFTECIRRALHARYGDTQTISLGGVFLVRSGKIHYHIMPDFPADLPFKNFTHLNDWLEYRDFSIPTVCCSVLHSADPDKKMALRMEHTHCFSPNGQHAGGHYHFDVDPEGEIVEYEGYFTTAKVIYRLGRPAVTLEGDLHDELHQ</sequence>
<name>A0AAV9MRC4_9EURO</name>
<dbReference type="Proteomes" id="UP001358417">
    <property type="component" value="Unassembled WGS sequence"/>
</dbReference>
<dbReference type="CDD" id="cd17298">
    <property type="entry name" value="DUF1907"/>
    <property type="match status" value="1"/>
</dbReference>
<evidence type="ECO:0000313" key="9">
    <source>
        <dbReference type="Proteomes" id="UP001358417"/>
    </source>
</evidence>
<gene>
    <name evidence="8" type="ORF">LTR84_012006</name>
</gene>
<dbReference type="Pfam" id="PF08925">
    <property type="entry name" value="DUF1907"/>
    <property type="match status" value="1"/>
</dbReference>
<keyword evidence="9" id="KW-1185">Reference proteome</keyword>
<evidence type="ECO:0000313" key="8">
    <source>
        <dbReference type="EMBL" id="KAK5042917.1"/>
    </source>
</evidence>
<evidence type="ECO:0000256" key="6">
    <source>
        <dbReference type="ARBA" id="ARBA00023242"/>
    </source>
</evidence>